<dbReference type="SUPFAM" id="SSF53807">
    <property type="entry name" value="Helical backbone' metal receptor"/>
    <property type="match status" value="1"/>
</dbReference>
<evidence type="ECO:0000256" key="5">
    <source>
        <dbReference type="ARBA" id="ARBA00022729"/>
    </source>
</evidence>
<keyword evidence="4" id="KW-0408">Iron</keyword>
<dbReference type="EMBL" id="AYSV01000084">
    <property type="protein sequence ID" value="ETD71169.1"/>
    <property type="molecule type" value="Genomic_DNA"/>
</dbReference>
<evidence type="ECO:0000256" key="3">
    <source>
        <dbReference type="ARBA" id="ARBA00022448"/>
    </source>
</evidence>
<dbReference type="InterPro" id="IPR033870">
    <property type="entry name" value="FatB"/>
</dbReference>
<evidence type="ECO:0000313" key="8">
    <source>
        <dbReference type="Proteomes" id="UP000018766"/>
    </source>
</evidence>
<dbReference type="Proteomes" id="UP000018766">
    <property type="component" value="Unassembled WGS sequence"/>
</dbReference>
<feature type="domain" description="Fe/B12 periplasmic-binding" evidence="6">
    <location>
        <begin position="55"/>
        <end position="319"/>
    </location>
</feature>
<dbReference type="PANTHER" id="PTHR30532">
    <property type="entry name" value="IRON III DICITRATE-BINDING PERIPLASMIC PROTEIN"/>
    <property type="match status" value="1"/>
</dbReference>
<keyword evidence="5" id="KW-0732">Signal</keyword>
<dbReference type="PROSITE" id="PS50983">
    <property type="entry name" value="FE_B12_PBP"/>
    <property type="match status" value="1"/>
</dbReference>
<evidence type="ECO:0000256" key="4">
    <source>
        <dbReference type="ARBA" id="ARBA00022496"/>
    </source>
</evidence>
<dbReference type="GO" id="GO:1901678">
    <property type="term" value="P:iron coordination entity transport"/>
    <property type="evidence" value="ECO:0007669"/>
    <property type="project" value="UniProtKB-ARBA"/>
</dbReference>
<keyword evidence="3" id="KW-0813">Transport</keyword>
<dbReference type="InterPro" id="IPR051313">
    <property type="entry name" value="Bact_iron-sidero_bind"/>
</dbReference>
<evidence type="ECO:0000259" key="6">
    <source>
        <dbReference type="PROSITE" id="PS50983"/>
    </source>
</evidence>
<keyword evidence="4" id="KW-0410">Iron transport</keyword>
<comment type="similarity">
    <text evidence="2">Belongs to the bacterial solute-binding protein 8 family.</text>
</comment>
<gene>
    <name evidence="7" type="ORF">V757_06715</name>
</gene>
<dbReference type="PROSITE" id="PS51257">
    <property type="entry name" value="PROKAR_LIPOPROTEIN"/>
    <property type="match status" value="1"/>
</dbReference>
<evidence type="ECO:0000256" key="2">
    <source>
        <dbReference type="ARBA" id="ARBA00008814"/>
    </source>
</evidence>
<name>V8G3R3_9BURK</name>
<comment type="subcellular location">
    <subcellularLocation>
        <location evidence="1">Cell envelope</location>
    </subcellularLocation>
</comment>
<accession>V8G3R3</accession>
<dbReference type="Gene3D" id="3.40.50.1980">
    <property type="entry name" value="Nitrogenase molybdenum iron protein domain"/>
    <property type="match status" value="2"/>
</dbReference>
<evidence type="ECO:0000256" key="1">
    <source>
        <dbReference type="ARBA" id="ARBA00004196"/>
    </source>
</evidence>
<organism evidence="7 8">
    <name type="scientific">Pelistega indica</name>
    <dbReference type="NCBI Taxonomy" id="1414851"/>
    <lineage>
        <taxon>Bacteria</taxon>
        <taxon>Pseudomonadati</taxon>
        <taxon>Pseudomonadota</taxon>
        <taxon>Betaproteobacteria</taxon>
        <taxon>Burkholderiales</taxon>
        <taxon>Alcaligenaceae</taxon>
        <taxon>Pelistega</taxon>
    </lineage>
</organism>
<dbReference type="AlphaFoldDB" id="V8G3R3"/>
<reference evidence="7 8" key="1">
    <citation type="submission" date="2013-11" db="EMBL/GenBank/DDBJ databases">
        <title>Genomic analysis of Pelistega sp. HM-7.</title>
        <authorList>
            <person name="Kumbhare S.V."/>
            <person name="Shetty S.A."/>
            <person name="Sharma O."/>
            <person name="Dhotre D.P."/>
        </authorList>
    </citation>
    <scope>NUCLEOTIDE SEQUENCE [LARGE SCALE GENOMIC DNA]</scope>
    <source>
        <strain evidence="7 8">HM-7</strain>
    </source>
</reference>
<protein>
    <submittedName>
        <fullName evidence="7">Ferric anguibactin-binding protein</fullName>
    </submittedName>
</protein>
<dbReference type="PANTHER" id="PTHR30532:SF28">
    <property type="entry name" value="PETROBACTIN-BINDING PROTEIN YCLQ"/>
    <property type="match status" value="1"/>
</dbReference>
<keyword evidence="8" id="KW-1185">Reference proteome</keyword>
<comment type="caution">
    <text evidence="7">The sequence shown here is derived from an EMBL/GenBank/DDBJ whole genome shotgun (WGS) entry which is preliminary data.</text>
</comment>
<dbReference type="Pfam" id="PF01497">
    <property type="entry name" value="Peripla_BP_2"/>
    <property type="match status" value="1"/>
</dbReference>
<dbReference type="RefSeq" id="WP_023951030.1">
    <property type="nucleotide sequence ID" value="NZ_AYSV01000084.1"/>
</dbReference>
<dbReference type="CDD" id="cd01140">
    <property type="entry name" value="FatB"/>
    <property type="match status" value="1"/>
</dbReference>
<dbReference type="OrthoDB" id="63946at2"/>
<proteinExistence type="inferred from homology"/>
<keyword evidence="4" id="KW-0406">Ion transport</keyword>
<dbReference type="GO" id="GO:0030288">
    <property type="term" value="C:outer membrane-bounded periplasmic space"/>
    <property type="evidence" value="ECO:0007669"/>
    <property type="project" value="TreeGrafter"/>
</dbReference>
<sequence length="319" mass="35983">MKSKIWIISLTFLAILSGCKDSTDGENVTAQTHAYQSVSITHDLGNTVISKYPQRVAVLDMNDVDFLDSLGVPFIAMPKDFIPHYLKTYQNNETVSDIGAIVQPNIEKIYKAKPDLILSSPLHDSIYEKLKEISPVLRYDINYKNSENQIEIIKQHFLDLGRIFLKENQAKELIKKLDNEIKEVKKVTQNSPKTALIILHNNGSFSNFGINSRYGFVFQDLGVKPAVNLQQNSLHGYPISSELINQANPDIIYIIDRTAVMEKKSVISKNSIKNSLLENTKAWKSENIIFVDAEAWYTAAASPSAIKIIIHDVLKGYQQ</sequence>
<dbReference type="InterPro" id="IPR002491">
    <property type="entry name" value="ABC_transptr_periplasmic_BD"/>
</dbReference>
<evidence type="ECO:0000313" key="7">
    <source>
        <dbReference type="EMBL" id="ETD71169.1"/>
    </source>
</evidence>